<keyword evidence="5 6" id="KW-0472">Membrane</keyword>
<protein>
    <submittedName>
        <fullName evidence="7">Putative membrane protein</fullName>
    </submittedName>
</protein>
<evidence type="ECO:0000256" key="5">
    <source>
        <dbReference type="ARBA" id="ARBA00023136"/>
    </source>
</evidence>
<feature type="transmembrane region" description="Helical" evidence="6">
    <location>
        <begin position="243"/>
        <end position="264"/>
    </location>
</feature>
<dbReference type="OrthoDB" id="128422at2"/>
<gene>
    <name evidence="7" type="ORF">SAMN05216352_12515</name>
</gene>
<dbReference type="AlphaFoldDB" id="A0A1G8R6U8"/>
<dbReference type="RefSeq" id="WP_091588147.1">
    <property type="nucleotide sequence ID" value="NZ_FNDU01000025.1"/>
</dbReference>
<evidence type="ECO:0000313" key="8">
    <source>
        <dbReference type="Proteomes" id="UP000199017"/>
    </source>
</evidence>
<evidence type="ECO:0000256" key="1">
    <source>
        <dbReference type="ARBA" id="ARBA00004651"/>
    </source>
</evidence>
<keyword evidence="4 6" id="KW-1133">Transmembrane helix</keyword>
<evidence type="ECO:0000313" key="7">
    <source>
        <dbReference type="EMBL" id="SDJ12658.1"/>
    </source>
</evidence>
<reference evidence="7 8" key="1">
    <citation type="submission" date="2016-10" db="EMBL/GenBank/DDBJ databases">
        <authorList>
            <person name="de Groot N.N."/>
        </authorList>
    </citation>
    <scope>NUCLEOTIDE SEQUENCE [LARGE SCALE GENOMIC DNA]</scope>
    <source>
        <strain evidence="8">P4B,CCM 7963,CECT 7998,DSM 25260,IBRC-M 10614,KCTC 13821</strain>
    </source>
</reference>
<dbReference type="Proteomes" id="UP000199017">
    <property type="component" value="Unassembled WGS sequence"/>
</dbReference>
<feature type="transmembrane region" description="Helical" evidence="6">
    <location>
        <begin position="194"/>
        <end position="215"/>
    </location>
</feature>
<name>A0A1G8R6U8_9BACI</name>
<comment type="subcellular location">
    <subcellularLocation>
        <location evidence="1">Cell membrane</location>
        <topology evidence="1">Multi-pass membrane protein</topology>
    </subcellularLocation>
</comment>
<evidence type="ECO:0000256" key="2">
    <source>
        <dbReference type="ARBA" id="ARBA00022475"/>
    </source>
</evidence>
<evidence type="ECO:0000256" key="3">
    <source>
        <dbReference type="ARBA" id="ARBA00022692"/>
    </source>
</evidence>
<feature type="transmembrane region" description="Helical" evidence="6">
    <location>
        <begin position="85"/>
        <end position="105"/>
    </location>
</feature>
<keyword evidence="2" id="KW-1003">Cell membrane</keyword>
<dbReference type="InterPro" id="IPR019108">
    <property type="entry name" value="Caa3_assmbl_CtaG-rel"/>
</dbReference>
<feature type="transmembrane region" description="Helical" evidence="6">
    <location>
        <begin position="157"/>
        <end position="174"/>
    </location>
</feature>
<dbReference type="STRING" id="930129.SAMN05216352_12515"/>
<sequence>MERLFDSFSFWTLWTPEIIVVLLGIAFFFYWITVKWRHKFIGAEDVPLHQKIYFGLALISLYLGLGSPLYTAGHSIFTLHMTQMVLVYYVAIPLLILAIPKWLLYSVLHKWKRKSLRSYRILMSPIMGLIGFNTLFSIYHLPLVFDFMMQASVLPNFYQAVLFAGAWLMWWHILDPAPIEDFYLSDLRRIGYIFLNGILITPACALMIFAGSPMYETYTNPNMMMHGGDVALSFLSDYRDQQLAGIVMKICQEIIFGFAMGYVFKQWVSKEKQQDGELTISDIPTKSYEIKPK</sequence>
<accession>A0A1G8R6U8</accession>
<dbReference type="GO" id="GO:0005886">
    <property type="term" value="C:plasma membrane"/>
    <property type="evidence" value="ECO:0007669"/>
    <property type="project" value="UniProtKB-SubCell"/>
</dbReference>
<feature type="transmembrane region" description="Helical" evidence="6">
    <location>
        <begin position="52"/>
        <end position="73"/>
    </location>
</feature>
<dbReference type="Pfam" id="PF09678">
    <property type="entry name" value="Caa3_CtaG"/>
    <property type="match status" value="1"/>
</dbReference>
<dbReference type="EMBL" id="FNDU01000025">
    <property type="protein sequence ID" value="SDJ12658.1"/>
    <property type="molecule type" value="Genomic_DNA"/>
</dbReference>
<feature type="transmembrane region" description="Helical" evidence="6">
    <location>
        <begin position="12"/>
        <end position="32"/>
    </location>
</feature>
<organism evidence="7 8">
    <name type="scientific">Alteribacillus bidgolensis</name>
    <dbReference type="NCBI Taxonomy" id="930129"/>
    <lineage>
        <taxon>Bacteria</taxon>
        <taxon>Bacillati</taxon>
        <taxon>Bacillota</taxon>
        <taxon>Bacilli</taxon>
        <taxon>Bacillales</taxon>
        <taxon>Bacillaceae</taxon>
        <taxon>Alteribacillus</taxon>
    </lineage>
</organism>
<evidence type="ECO:0000256" key="4">
    <source>
        <dbReference type="ARBA" id="ARBA00022989"/>
    </source>
</evidence>
<proteinExistence type="predicted"/>
<keyword evidence="8" id="KW-1185">Reference proteome</keyword>
<feature type="transmembrane region" description="Helical" evidence="6">
    <location>
        <begin position="126"/>
        <end position="145"/>
    </location>
</feature>
<evidence type="ECO:0000256" key="6">
    <source>
        <dbReference type="SAM" id="Phobius"/>
    </source>
</evidence>
<keyword evidence="3 6" id="KW-0812">Transmembrane</keyword>